<name>A0A103PSQ3_9BURK</name>
<dbReference type="Gene3D" id="2.160.20.20">
    <property type="match status" value="1"/>
</dbReference>
<dbReference type="Proteomes" id="UP000060630">
    <property type="component" value="Unassembled WGS sequence"/>
</dbReference>
<dbReference type="RefSeq" id="WP_059655867.1">
    <property type="nucleotide sequence ID" value="NZ_LOXJ01000045.1"/>
</dbReference>
<evidence type="ECO:0000313" key="1">
    <source>
        <dbReference type="EMBL" id="KWA85713.1"/>
    </source>
</evidence>
<reference evidence="1 2" key="1">
    <citation type="submission" date="2015-11" db="EMBL/GenBank/DDBJ databases">
        <title>Expanding the genomic diversity of Burkholderia species for the development of highly accurate diagnostics.</title>
        <authorList>
            <person name="Sahl J."/>
            <person name="Keim P."/>
            <person name="Wagner D."/>
        </authorList>
    </citation>
    <scope>NUCLEOTIDE SEQUENCE [LARGE SCALE GENOMIC DNA]</scope>
    <source>
        <strain evidence="1 2">MSMB2087WGS</strain>
    </source>
</reference>
<sequence length="208" mass="21117">MFFAVNGGVPTTTGKTRLFSSGPGSLGAAASGAGSRIELRDTEIRTRGFLGKGIDVRMGGSALAENISIDTDGRSAHGVYVDVSGSRVDLAGSAIVTRGIEACGIAVNYAPGAIVNVADTLARTGGDYAHGVFLSYDDIHAALTRTDVRPTGDYASALFMPGASSVAFGDAYLQTARYAAAGVDARKAVSTGRARPTCRPASACACMA</sequence>
<evidence type="ECO:0000313" key="2">
    <source>
        <dbReference type="Proteomes" id="UP000060630"/>
    </source>
</evidence>
<dbReference type="AlphaFoldDB" id="A0A103PSQ3"/>
<comment type="caution">
    <text evidence="1">The sequence shown here is derived from an EMBL/GenBank/DDBJ whole genome shotgun (WGS) entry which is preliminary data.</text>
</comment>
<organism evidence="1 2">
    <name type="scientific">Burkholderia ubonensis</name>
    <dbReference type="NCBI Taxonomy" id="101571"/>
    <lineage>
        <taxon>Bacteria</taxon>
        <taxon>Pseudomonadati</taxon>
        <taxon>Pseudomonadota</taxon>
        <taxon>Betaproteobacteria</taxon>
        <taxon>Burkholderiales</taxon>
        <taxon>Burkholderiaceae</taxon>
        <taxon>Burkholderia</taxon>
        <taxon>Burkholderia cepacia complex</taxon>
    </lineage>
</organism>
<dbReference type="EMBL" id="LPHD01000018">
    <property type="protein sequence ID" value="KWA85713.1"/>
    <property type="molecule type" value="Genomic_DNA"/>
</dbReference>
<protein>
    <recommendedName>
        <fullName evidence="3">Right handed beta helix domain-containing protein</fullName>
    </recommendedName>
</protein>
<dbReference type="InterPro" id="IPR012332">
    <property type="entry name" value="Autotransporter_pectin_lyase_C"/>
</dbReference>
<evidence type="ECO:0008006" key="3">
    <source>
        <dbReference type="Google" id="ProtNLM"/>
    </source>
</evidence>
<proteinExistence type="predicted"/>
<gene>
    <name evidence="1" type="ORF">WL29_14935</name>
</gene>
<accession>A0A103PSQ3</accession>